<sequence length="423" mass="45384">MNLQQVNGVRDQLLTMFSIALSAVDGQQSTHAFISRISIATTNVRVIAIGKAASAMMQGASLALGDKLRSGLVITKPGHGLTDFDKRITTLESDHPVPSARSLDAGERLLEFVKQVNSDELLLVLISGGTSSLVEVLDETVTLEQLIKLNNWCLANPFSISQINALRQCISKIKAGRLINYINTGHIIQLTISDVQGNDLSVIGSGLLVDDMRLKNEDVSVLGVQQSPAWLVSLIRNCSRNRNEAYVTSHNNIIEIQQHIIADNQTARDAILTYAQQQELSIHQNQEIYLEVTLAAEQIAKTIVNGEPGVYVWGGECVVALPDNPGQGGRCQSLALAIAEYIKGMNIVMLVAGTDGSDGPGEAAGALIDGLTIQRGEELGLSAAAELERANAGYYLSETGDLIDTGPTNTNVMDLIIALKHPD</sequence>
<dbReference type="InterPro" id="IPR037035">
    <property type="entry name" value="GK-like_C_sf"/>
</dbReference>
<dbReference type="PANTHER" id="PTHR12227:SF0">
    <property type="entry name" value="GLYCERATE KINASE"/>
    <property type="match status" value="1"/>
</dbReference>
<dbReference type="InterPro" id="IPR039760">
    <property type="entry name" value="MOFRL_protein"/>
</dbReference>
<dbReference type="Gene3D" id="3.40.50.10180">
    <property type="entry name" value="Glycerate kinase, MOFRL-like N-terminal domain"/>
    <property type="match status" value="1"/>
</dbReference>
<evidence type="ECO:0000259" key="1">
    <source>
        <dbReference type="Pfam" id="PF05161"/>
    </source>
</evidence>
<evidence type="ECO:0000313" key="3">
    <source>
        <dbReference type="EMBL" id="VAW92366.1"/>
    </source>
</evidence>
<reference evidence="3" key="1">
    <citation type="submission" date="2018-06" db="EMBL/GenBank/DDBJ databases">
        <authorList>
            <person name="Zhirakovskaya E."/>
        </authorList>
    </citation>
    <scope>NUCLEOTIDE SEQUENCE</scope>
</reference>
<dbReference type="InterPro" id="IPR025286">
    <property type="entry name" value="MOFRL_assoc_dom"/>
</dbReference>
<protein>
    <submittedName>
        <fullName evidence="3">D-glycerate 2-kinase</fullName>
        <ecNumber evidence="3">2.7.1.-</ecNumber>
    </submittedName>
</protein>
<keyword evidence="3" id="KW-0418">Kinase</keyword>
<dbReference type="EC" id="2.7.1.-" evidence="3"/>
<dbReference type="Pfam" id="PF13660">
    <property type="entry name" value="DUF4147"/>
    <property type="match status" value="1"/>
</dbReference>
<name>A0A3B1AI66_9ZZZZ</name>
<proteinExistence type="predicted"/>
<dbReference type="Pfam" id="PF05161">
    <property type="entry name" value="MOFRL"/>
    <property type="match status" value="1"/>
</dbReference>
<gene>
    <name evidence="3" type="ORF">MNBD_GAMMA21-1262</name>
</gene>
<dbReference type="PANTHER" id="PTHR12227">
    <property type="entry name" value="GLYCERATE KINASE"/>
    <property type="match status" value="1"/>
</dbReference>
<dbReference type="SUPFAM" id="SSF82544">
    <property type="entry name" value="GckA/TtuD-like"/>
    <property type="match status" value="1"/>
</dbReference>
<keyword evidence="3" id="KW-0808">Transferase</keyword>
<dbReference type="GO" id="GO:0008887">
    <property type="term" value="F:glycerate kinase activity"/>
    <property type="evidence" value="ECO:0007669"/>
    <property type="project" value="InterPro"/>
</dbReference>
<accession>A0A3B1AI66</accession>
<organism evidence="3">
    <name type="scientific">hydrothermal vent metagenome</name>
    <dbReference type="NCBI Taxonomy" id="652676"/>
    <lineage>
        <taxon>unclassified sequences</taxon>
        <taxon>metagenomes</taxon>
        <taxon>ecological metagenomes</taxon>
    </lineage>
</organism>
<evidence type="ECO:0000259" key="2">
    <source>
        <dbReference type="Pfam" id="PF13660"/>
    </source>
</evidence>
<feature type="domain" description="MOFRL-associated" evidence="2">
    <location>
        <begin position="13"/>
        <end position="217"/>
    </location>
</feature>
<dbReference type="EMBL" id="UOFR01000014">
    <property type="protein sequence ID" value="VAW92366.1"/>
    <property type="molecule type" value="Genomic_DNA"/>
</dbReference>
<dbReference type="AlphaFoldDB" id="A0A3B1AI66"/>
<dbReference type="InterPro" id="IPR007835">
    <property type="entry name" value="MOFRL"/>
</dbReference>
<dbReference type="Gene3D" id="3.40.1480.10">
    <property type="entry name" value="MOFRL domain"/>
    <property type="match status" value="1"/>
</dbReference>
<feature type="domain" description="MOFRL" evidence="1">
    <location>
        <begin position="310"/>
        <end position="414"/>
    </location>
</feature>
<dbReference type="InterPro" id="IPR038614">
    <property type="entry name" value="GK_N_sf"/>
</dbReference>
<dbReference type="GO" id="GO:0005737">
    <property type="term" value="C:cytoplasm"/>
    <property type="evidence" value="ECO:0007669"/>
    <property type="project" value="TreeGrafter"/>
</dbReference>